<organism evidence="8 9">
    <name type="scientific">Inhella gelatinilytica</name>
    <dbReference type="NCBI Taxonomy" id="2795030"/>
    <lineage>
        <taxon>Bacteria</taxon>
        <taxon>Pseudomonadati</taxon>
        <taxon>Pseudomonadota</taxon>
        <taxon>Betaproteobacteria</taxon>
        <taxon>Burkholderiales</taxon>
        <taxon>Sphaerotilaceae</taxon>
        <taxon>Inhella</taxon>
    </lineage>
</organism>
<evidence type="ECO:0000256" key="2">
    <source>
        <dbReference type="ARBA" id="ARBA00023002"/>
    </source>
</evidence>
<accession>A0A931IX29</accession>
<evidence type="ECO:0000259" key="7">
    <source>
        <dbReference type="Pfam" id="PF00171"/>
    </source>
</evidence>
<dbReference type="InterPro" id="IPR016162">
    <property type="entry name" value="Ald_DH_N"/>
</dbReference>
<comment type="caution">
    <text evidence="8">The sequence shown here is derived from an EMBL/GenBank/DDBJ whole genome shotgun (WGS) entry which is preliminary data.</text>
</comment>
<dbReference type="SUPFAM" id="SSF53720">
    <property type="entry name" value="ALDH-like"/>
    <property type="match status" value="1"/>
</dbReference>
<proteinExistence type="inferred from homology"/>
<evidence type="ECO:0000256" key="4">
    <source>
        <dbReference type="ARBA" id="ARBA00049194"/>
    </source>
</evidence>
<evidence type="ECO:0000313" key="8">
    <source>
        <dbReference type="EMBL" id="MBH9552600.1"/>
    </source>
</evidence>
<dbReference type="Pfam" id="PF00171">
    <property type="entry name" value="Aldedh"/>
    <property type="match status" value="1"/>
</dbReference>
<dbReference type="AlphaFoldDB" id="A0A931IX29"/>
<dbReference type="EMBL" id="JAEDAL010000002">
    <property type="protein sequence ID" value="MBH9552600.1"/>
    <property type="molecule type" value="Genomic_DNA"/>
</dbReference>
<dbReference type="GO" id="GO:0004029">
    <property type="term" value="F:aldehyde dehydrogenase (NAD+) activity"/>
    <property type="evidence" value="ECO:0007669"/>
    <property type="project" value="UniProtKB-EC"/>
</dbReference>
<protein>
    <recommendedName>
        <fullName evidence="3">aldehyde dehydrogenase (NAD(+))</fullName>
        <ecNumber evidence="3">1.2.1.3</ecNumber>
    </recommendedName>
</protein>
<comment type="similarity">
    <text evidence="1 6">Belongs to the aldehyde dehydrogenase family.</text>
</comment>
<gene>
    <name evidence="8" type="ORF">I7X43_07015</name>
</gene>
<evidence type="ECO:0000256" key="6">
    <source>
        <dbReference type="RuleBase" id="RU003345"/>
    </source>
</evidence>
<evidence type="ECO:0000256" key="3">
    <source>
        <dbReference type="ARBA" id="ARBA00024226"/>
    </source>
</evidence>
<dbReference type="Gene3D" id="3.40.309.10">
    <property type="entry name" value="Aldehyde Dehydrogenase, Chain A, domain 2"/>
    <property type="match status" value="1"/>
</dbReference>
<keyword evidence="9" id="KW-1185">Reference proteome</keyword>
<dbReference type="Gene3D" id="3.40.605.10">
    <property type="entry name" value="Aldehyde Dehydrogenase, Chain A, domain 1"/>
    <property type="match status" value="1"/>
</dbReference>
<sequence>MSATPHLPSARLGRKHYQSDTHTPVLSACDGALLAYQDWATAEQIDAAVAAARTAAPAWRATAPTQRAAWLRAIAQQVRGEHAVLIALQMRVNGKPRLEAELDLDDVVACLIYYAGLCESGEAFATEAVTLPRADLRGQKRWEAVGVAALVVPWNFPMVTTAWKLAPALAAGCTVVLKPSELTAPAEHALLDLIERVGLPDGVVNLVGGGAAVGGALVAHPGVDKVSFTGSTAVGRQVMRAAAEHFKRLTLELGGKSALIVREDADLAQAVELALAGAFTNAGQMCSATSRILVHQHRYAELVTALSAAIGALQAGPPEAEGCALGPLISAAQRERVQALVKRGRAAGATRLASGRVHNAADAAGCFMAPELYTLTDSDNPLWQEEIFGPVACVQACASDGDLIAAANATPYGLVATVLTRDATAAAHFERELRAGLVWVNTPQLIFPQVCWGGLGASGIGRELGLEGLRAYQELRHAVFEGPA</sequence>
<dbReference type="FunFam" id="3.40.605.10:FF:000007">
    <property type="entry name" value="NAD/NADP-dependent betaine aldehyde dehydrogenase"/>
    <property type="match status" value="1"/>
</dbReference>
<keyword evidence="2 6" id="KW-0560">Oxidoreductase</keyword>
<evidence type="ECO:0000256" key="5">
    <source>
        <dbReference type="PROSITE-ProRule" id="PRU10007"/>
    </source>
</evidence>
<feature type="active site" evidence="5">
    <location>
        <position position="252"/>
    </location>
</feature>
<evidence type="ECO:0000313" key="9">
    <source>
        <dbReference type="Proteomes" id="UP000620139"/>
    </source>
</evidence>
<dbReference type="InterPro" id="IPR029510">
    <property type="entry name" value="Ald_DH_CS_GLU"/>
</dbReference>
<feature type="domain" description="Aldehyde dehydrogenase" evidence="7">
    <location>
        <begin position="21"/>
        <end position="477"/>
    </location>
</feature>
<dbReference type="EC" id="1.2.1.3" evidence="3"/>
<dbReference type="PANTHER" id="PTHR42804:SF1">
    <property type="entry name" value="ALDEHYDE DEHYDROGENASE-RELATED"/>
    <property type="match status" value="1"/>
</dbReference>
<dbReference type="InterPro" id="IPR016161">
    <property type="entry name" value="Ald_DH/histidinol_DH"/>
</dbReference>
<reference evidence="8" key="1">
    <citation type="submission" date="2020-12" db="EMBL/GenBank/DDBJ databases">
        <title>The genome sequence of Inhella sp. 4Y17.</title>
        <authorList>
            <person name="Liu Y."/>
        </authorList>
    </citation>
    <scope>NUCLEOTIDE SEQUENCE</scope>
    <source>
        <strain evidence="8">4Y10</strain>
    </source>
</reference>
<dbReference type="PANTHER" id="PTHR42804">
    <property type="entry name" value="ALDEHYDE DEHYDROGENASE"/>
    <property type="match status" value="1"/>
</dbReference>
<name>A0A931IX29_9BURK</name>
<dbReference type="InterPro" id="IPR016160">
    <property type="entry name" value="Ald_DH_CS_CYS"/>
</dbReference>
<dbReference type="InterPro" id="IPR015590">
    <property type="entry name" value="Aldehyde_DH_dom"/>
</dbReference>
<dbReference type="PROSITE" id="PS00070">
    <property type="entry name" value="ALDEHYDE_DEHYDR_CYS"/>
    <property type="match status" value="1"/>
</dbReference>
<dbReference type="Proteomes" id="UP000620139">
    <property type="component" value="Unassembled WGS sequence"/>
</dbReference>
<dbReference type="InterPro" id="IPR016163">
    <property type="entry name" value="Ald_DH_C"/>
</dbReference>
<evidence type="ECO:0000256" key="1">
    <source>
        <dbReference type="ARBA" id="ARBA00009986"/>
    </source>
</evidence>
<comment type="catalytic activity">
    <reaction evidence="4">
        <text>an aldehyde + NAD(+) + H2O = a carboxylate + NADH + 2 H(+)</text>
        <dbReference type="Rhea" id="RHEA:16185"/>
        <dbReference type="ChEBI" id="CHEBI:15377"/>
        <dbReference type="ChEBI" id="CHEBI:15378"/>
        <dbReference type="ChEBI" id="CHEBI:17478"/>
        <dbReference type="ChEBI" id="CHEBI:29067"/>
        <dbReference type="ChEBI" id="CHEBI:57540"/>
        <dbReference type="ChEBI" id="CHEBI:57945"/>
        <dbReference type="EC" id="1.2.1.3"/>
    </reaction>
</comment>
<dbReference type="RefSeq" id="WP_198100197.1">
    <property type="nucleotide sequence ID" value="NZ_JAEDAL010000002.1"/>
</dbReference>
<dbReference type="PROSITE" id="PS00687">
    <property type="entry name" value="ALDEHYDE_DEHYDR_GLU"/>
    <property type="match status" value="1"/>
</dbReference>